<organism evidence="2 3">
    <name type="scientific">Ferrimonas aestuarii</name>
    <dbReference type="NCBI Taxonomy" id="2569539"/>
    <lineage>
        <taxon>Bacteria</taxon>
        <taxon>Pseudomonadati</taxon>
        <taxon>Pseudomonadota</taxon>
        <taxon>Gammaproteobacteria</taxon>
        <taxon>Alteromonadales</taxon>
        <taxon>Ferrimonadaceae</taxon>
        <taxon>Ferrimonas</taxon>
    </lineage>
</organism>
<evidence type="ECO:0000259" key="1">
    <source>
        <dbReference type="Pfam" id="PF00903"/>
    </source>
</evidence>
<gene>
    <name evidence="2" type="ORF">FCL42_16035</name>
</gene>
<reference evidence="2 3" key="1">
    <citation type="submission" date="2019-04" db="EMBL/GenBank/DDBJ databases">
        <authorList>
            <person name="Hwang J.C."/>
        </authorList>
    </citation>
    <scope>NUCLEOTIDE SEQUENCE [LARGE SCALE GENOMIC DNA]</scope>
    <source>
        <strain evidence="2 3">IMCC35002</strain>
    </source>
</reference>
<sequence>MDVNPVESFNINYNLSVWFDIPVVDLDRAIAFYARVLDTDVVSEVIDGIRYGLIRSEFGNGGCLMVDEIRITSQQGPLIYLNVYGRLAQAVDRVTDMGGAVLEGIHPLGRWGHRAIILDSEGNRLALHSF</sequence>
<accession>A0A4U1BKG7</accession>
<feature type="domain" description="Glyoxalase/fosfomycin resistance/dioxygenase" evidence="1">
    <location>
        <begin position="18"/>
        <end position="126"/>
    </location>
</feature>
<dbReference type="EMBL" id="SWCJ01000014">
    <property type="protein sequence ID" value="TKB52817.1"/>
    <property type="molecule type" value="Genomic_DNA"/>
</dbReference>
<dbReference type="OrthoDB" id="8776491at2"/>
<proteinExistence type="predicted"/>
<evidence type="ECO:0000313" key="2">
    <source>
        <dbReference type="EMBL" id="TKB52817.1"/>
    </source>
</evidence>
<dbReference type="InterPro" id="IPR052164">
    <property type="entry name" value="Anthracycline_SecMetBiosynth"/>
</dbReference>
<comment type="caution">
    <text evidence="2">The sequence shown here is derived from an EMBL/GenBank/DDBJ whole genome shotgun (WGS) entry which is preliminary data.</text>
</comment>
<dbReference type="Pfam" id="PF00903">
    <property type="entry name" value="Glyoxalase"/>
    <property type="match status" value="1"/>
</dbReference>
<dbReference type="PANTHER" id="PTHR33993">
    <property type="entry name" value="GLYOXALASE-RELATED"/>
    <property type="match status" value="1"/>
</dbReference>
<dbReference type="Proteomes" id="UP000305675">
    <property type="component" value="Unassembled WGS sequence"/>
</dbReference>
<dbReference type="InterPro" id="IPR029068">
    <property type="entry name" value="Glyas_Bleomycin-R_OHBP_Dase"/>
</dbReference>
<evidence type="ECO:0000313" key="3">
    <source>
        <dbReference type="Proteomes" id="UP000305675"/>
    </source>
</evidence>
<name>A0A4U1BKG7_9GAMM</name>
<dbReference type="Gene3D" id="3.10.180.10">
    <property type="entry name" value="2,3-Dihydroxybiphenyl 1,2-Dioxygenase, domain 1"/>
    <property type="match status" value="1"/>
</dbReference>
<dbReference type="CDD" id="cd07247">
    <property type="entry name" value="SgaA_N_like"/>
    <property type="match status" value="1"/>
</dbReference>
<dbReference type="RefSeq" id="WP_136864440.1">
    <property type="nucleotide sequence ID" value="NZ_SWCJ01000014.1"/>
</dbReference>
<dbReference type="PANTHER" id="PTHR33993:SF2">
    <property type="entry name" value="VOC DOMAIN-CONTAINING PROTEIN"/>
    <property type="match status" value="1"/>
</dbReference>
<dbReference type="AlphaFoldDB" id="A0A4U1BKG7"/>
<keyword evidence="3" id="KW-1185">Reference proteome</keyword>
<dbReference type="SUPFAM" id="SSF54593">
    <property type="entry name" value="Glyoxalase/Bleomycin resistance protein/Dihydroxybiphenyl dioxygenase"/>
    <property type="match status" value="1"/>
</dbReference>
<dbReference type="InterPro" id="IPR004360">
    <property type="entry name" value="Glyas_Fos-R_dOase_dom"/>
</dbReference>
<protein>
    <submittedName>
        <fullName evidence="2">VOC family protein</fullName>
    </submittedName>
</protein>